<proteinExistence type="predicted"/>
<dbReference type="AlphaFoldDB" id="A0A6A4JEE6"/>
<evidence type="ECO:0000259" key="1">
    <source>
        <dbReference type="PROSITE" id="PS50097"/>
    </source>
</evidence>
<dbReference type="Gene3D" id="3.30.710.10">
    <property type="entry name" value="Potassium Channel Kv1.1, Chain A"/>
    <property type="match status" value="2"/>
</dbReference>
<organism evidence="2 3">
    <name type="scientific">Apolygus lucorum</name>
    <name type="common">Small green plant bug</name>
    <name type="synonym">Lygocoris lucorum</name>
    <dbReference type="NCBI Taxonomy" id="248454"/>
    <lineage>
        <taxon>Eukaryota</taxon>
        <taxon>Metazoa</taxon>
        <taxon>Ecdysozoa</taxon>
        <taxon>Arthropoda</taxon>
        <taxon>Hexapoda</taxon>
        <taxon>Insecta</taxon>
        <taxon>Pterygota</taxon>
        <taxon>Neoptera</taxon>
        <taxon>Paraneoptera</taxon>
        <taxon>Hemiptera</taxon>
        <taxon>Heteroptera</taxon>
        <taxon>Panheteroptera</taxon>
        <taxon>Cimicomorpha</taxon>
        <taxon>Miridae</taxon>
        <taxon>Mirini</taxon>
        <taxon>Apolygus</taxon>
    </lineage>
</organism>
<dbReference type="SUPFAM" id="SSF54695">
    <property type="entry name" value="POZ domain"/>
    <property type="match status" value="2"/>
</dbReference>
<gene>
    <name evidence="2" type="ORF">GE061_001844</name>
</gene>
<dbReference type="InterPro" id="IPR011333">
    <property type="entry name" value="SKP1/BTB/POZ_sf"/>
</dbReference>
<dbReference type="Proteomes" id="UP000466442">
    <property type="component" value="Unassembled WGS sequence"/>
</dbReference>
<dbReference type="InterPro" id="IPR000210">
    <property type="entry name" value="BTB/POZ_dom"/>
</dbReference>
<dbReference type="PANTHER" id="PTHR24413">
    <property type="entry name" value="SPECKLE-TYPE POZ PROTEIN"/>
    <property type="match status" value="1"/>
</dbReference>
<keyword evidence="3" id="KW-1185">Reference proteome</keyword>
<dbReference type="SMART" id="SM00225">
    <property type="entry name" value="BTB"/>
    <property type="match status" value="2"/>
</dbReference>
<reference evidence="2" key="1">
    <citation type="journal article" date="2021" name="Mol. Ecol. Resour.">
        <title>Apolygus lucorum genome provides insights into omnivorousness and mesophyll feeding.</title>
        <authorList>
            <person name="Liu Y."/>
            <person name="Liu H."/>
            <person name="Wang H."/>
            <person name="Huang T."/>
            <person name="Liu B."/>
            <person name="Yang B."/>
            <person name="Yin L."/>
            <person name="Li B."/>
            <person name="Zhang Y."/>
            <person name="Zhang S."/>
            <person name="Jiang F."/>
            <person name="Zhang X."/>
            <person name="Ren Y."/>
            <person name="Wang B."/>
            <person name="Wang S."/>
            <person name="Lu Y."/>
            <person name="Wu K."/>
            <person name="Fan W."/>
            <person name="Wang G."/>
        </authorList>
    </citation>
    <scope>NUCLEOTIDE SEQUENCE</scope>
    <source>
        <strain evidence="2">12Hb</strain>
    </source>
</reference>
<dbReference type="Pfam" id="PF00651">
    <property type="entry name" value="BTB"/>
    <property type="match status" value="2"/>
</dbReference>
<comment type="caution">
    <text evidence="2">The sequence shown here is derived from an EMBL/GenBank/DDBJ whole genome shotgun (WGS) entry which is preliminary data.</text>
</comment>
<dbReference type="CDD" id="cd18186">
    <property type="entry name" value="BTB_POZ_ZBTB_KLHL-like"/>
    <property type="match status" value="2"/>
</dbReference>
<dbReference type="EMBL" id="WIXP02000010">
    <property type="protein sequence ID" value="KAF6203513.1"/>
    <property type="molecule type" value="Genomic_DNA"/>
</dbReference>
<sequence>MSTMKCALDGVTARQRVFPALYQFYVKGELVDATVEVRGVHIRIHRIVLALHSPVFRAMFQSGMKETCSNHIVIDDVEPDTFHQVVHYLYTGLCPDLKTHLVDIFRFAVKYDLSELVDMCEKMSAECRNVDNALEYLVLADMLCKDAMKSGVLDFIKPRIHSIVKMDLWNDLSFQLKTKIAMRCPTTSISPMAWVSPNVSVLRILSETTVNWYVNSSPFISGNPITSERFQLRIKGKVVSFCFTFCRYKKSPSVIQMVLLSADEVPLSICGKFVLHGVRTPFSSVTETISWTKADVETPSYVVPGRKNVMSLDLKKSDLRSAEFLSKGTVVFSFALLDSSKICLMNHQTVQQPALRPYLNSGQFSDVIFLVDDKTFYGHRVILASLCPAFQKIFNTAGTDYRLNGVTAHNFHTVLRYVYNNELPDPSTVSESTLEAAWICQLDMLFNHCEDALLERVRLDSAIINLVAGHRLSALRLKDRAKLFIKSNLSAVTNLKSWNQLENHPDLFNELLYDLASICPLIPDVLDPPQVANPPPNHLPP</sequence>
<dbReference type="OrthoDB" id="624345at2759"/>
<accession>A0A6A4JEE6</accession>
<evidence type="ECO:0000313" key="2">
    <source>
        <dbReference type="EMBL" id="KAF6203513.1"/>
    </source>
</evidence>
<feature type="domain" description="BTB" evidence="1">
    <location>
        <begin position="31"/>
        <end position="92"/>
    </location>
</feature>
<feature type="domain" description="BTB" evidence="1">
    <location>
        <begin position="365"/>
        <end position="427"/>
    </location>
</feature>
<evidence type="ECO:0000313" key="3">
    <source>
        <dbReference type="Proteomes" id="UP000466442"/>
    </source>
</evidence>
<dbReference type="PROSITE" id="PS50097">
    <property type="entry name" value="BTB"/>
    <property type="match status" value="2"/>
</dbReference>
<protein>
    <recommendedName>
        <fullName evidence="1">BTB domain-containing protein</fullName>
    </recommendedName>
</protein>
<name>A0A6A4JEE6_APOLU</name>
<dbReference type="Gene3D" id="1.25.40.420">
    <property type="match status" value="1"/>
</dbReference>